<dbReference type="AlphaFoldDB" id="A0A6S6SX95"/>
<feature type="signal peptide" evidence="1">
    <location>
        <begin position="1"/>
        <end position="20"/>
    </location>
</feature>
<protein>
    <submittedName>
        <fullName evidence="2">Uncharacterized protein</fullName>
    </submittedName>
</protein>
<accession>A0A6S6SX95</accession>
<organism evidence="2">
    <name type="scientific">uncultured Sulfurovum sp</name>
    <dbReference type="NCBI Taxonomy" id="269237"/>
    <lineage>
        <taxon>Bacteria</taxon>
        <taxon>Pseudomonadati</taxon>
        <taxon>Campylobacterota</taxon>
        <taxon>Epsilonproteobacteria</taxon>
        <taxon>Campylobacterales</taxon>
        <taxon>Sulfurovaceae</taxon>
        <taxon>Sulfurovum</taxon>
        <taxon>environmental samples</taxon>
    </lineage>
</organism>
<evidence type="ECO:0000313" key="2">
    <source>
        <dbReference type="EMBL" id="CAA6807211.1"/>
    </source>
</evidence>
<sequence>MKRISSILGVTGLLLLNAHAGSFGVKNDIVIPKQQKVPTPYILSDTTTSALIPCDIPNINIDIGKKNVSTTLYSPDGNNIMVVNRNVLQNEKGYVVNTTCSLDNILSETKPLVSYNTLRYLNFDKSTRKIEKTRFTGNIKERTNTCIKHNAIPSNDQMGVGDEFYSREDFLCNNGQLLVEVSREEEAGDHTSTYHHMKTFLETGESLDIAFLKRANGSIKNITIKPDIAFSQMLYTSR</sequence>
<feature type="chain" id="PRO_5028073217" evidence="1">
    <location>
        <begin position="21"/>
        <end position="238"/>
    </location>
</feature>
<gene>
    <name evidence="2" type="ORF">HELGO_WM3272</name>
</gene>
<dbReference type="EMBL" id="CACVAS010000047">
    <property type="protein sequence ID" value="CAA6807211.1"/>
    <property type="molecule type" value="Genomic_DNA"/>
</dbReference>
<proteinExistence type="predicted"/>
<name>A0A6S6SX95_9BACT</name>
<evidence type="ECO:0000256" key="1">
    <source>
        <dbReference type="SAM" id="SignalP"/>
    </source>
</evidence>
<reference evidence="2" key="1">
    <citation type="submission" date="2020-01" db="EMBL/GenBank/DDBJ databases">
        <authorList>
            <person name="Meier V. D."/>
            <person name="Meier V D."/>
        </authorList>
    </citation>
    <scope>NUCLEOTIDE SEQUENCE</scope>
    <source>
        <strain evidence="2">HLG_WM_MAG_01</strain>
    </source>
</reference>
<keyword evidence="1" id="KW-0732">Signal</keyword>